<evidence type="ECO:0000256" key="6">
    <source>
        <dbReference type="ARBA" id="ARBA00023157"/>
    </source>
</evidence>
<dbReference type="GO" id="GO:0019377">
    <property type="term" value="P:glycolipid catabolic process"/>
    <property type="evidence" value="ECO:0007669"/>
    <property type="project" value="UniProtKB-ARBA"/>
</dbReference>
<reference evidence="13" key="1">
    <citation type="submission" date="2020-08" db="EMBL/GenBank/DDBJ databases">
        <title>Spodoptera exigua strain:BAW_Kor-Di-RS1 Genome sequencing and assembly.</title>
        <authorList>
            <person name="Kim J."/>
            <person name="Nam H.Y."/>
            <person name="Kwon M."/>
            <person name="Choi J.H."/>
            <person name="Cho S.R."/>
            <person name="Kim G.-H."/>
        </authorList>
    </citation>
    <scope>NUCLEOTIDE SEQUENCE</scope>
    <source>
        <strain evidence="13">BAW_Kor-Di-RS1</strain>
        <tissue evidence="13">Whole-body</tissue>
    </source>
</reference>
<dbReference type="Gene3D" id="3.20.20.70">
    <property type="entry name" value="Aldolase class I"/>
    <property type="match status" value="2"/>
</dbReference>
<feature type="domain" description="Alpha galactosidase A C-terminal" evidence="12">
    <location>
        <begin position="764"/>
        <end position="852"/>
    </location>
</feature>
<evidence type="ECO:0000313" key="13">
    <source>
        <dbReference type="EMBL" id="KAF9424954.1"/>
    </source>
</evidence>
<dbReference type="Gene3D" id="2.60.40.1180">
    <property type="entry name" value="Golgi alpha-mannosidase II"/>
    <property type="match status" value="2"/>
</dbReference>
<gene>
    <name evidence="13" type="ORF">HW555_000255</name>
</gene>
<dbReference type="GO" id="GO:0005764">
    <property type="term" value="C:lysosome"/>
    <property type="evidence" value="ECO:0007669"/>
    <property type="project" value="UniProtKB-SubCell"/>
</dbReference>
<dbReference type="AlphaFoldDB" id="A0A835GTF9"/>
<dbReference type="PRINTS" id="PR00740">
    <property type="entry name" value="GLHYDRLASE27"/>
</dbReference>
<dbReference type="PANTHER" id="PTHR11452">
    <property type="entry name" value="ALPHA-GALACTOSIDASE/ALPHA-N-ACETYLGALACTOSAMINIDASE"/>
    <property type="match status" value="1"/>
</dbReference>
<keyword evidence="5" id="KW-0443">Lipid metabolism</keyword>
<dbReference type="GO" id="GO:0009311">
    <property type="term" value="P:oligosaccharide metabolic process"/>
    <property type="evidence" value="ECO:0007669"/>
    <property type="project" value="TreeGrafter"/>
</dbReference>
<evidence type="ECO:0000256" key="2">
    <source>
        <dbReference type="ARBA" id="ARBA00009743"/>
    </source>
</evidence>
<comment type="subcellular location">
    <subcellularLocation>
        <location evidence="1">Lysosome</location>
    </subcellularLocation>
</comment>
<dbReference type="GO" id="GO:0004557">
    <property type="term" value="F:alpha-galactosidase activity"/>
    <property type="evidence" value="ECO:0007669"/>
    <property type="project" value="TreeGrafter"/>
</dbReference>
<keyword evidence="8" id="KW-0458">Lysosome</keyword>
<evidence type="ECO:0000256" key="5">
    <source>
        <dbReference type="ARBA" id="ARBA00023098"/>
    </source>
</evidence>
<evidence type="ECO:0000256" key="4">
    <source>
        <dbReference type="ARBA" id="ARBA00022801"/>
    </source>
</evidence>
<dbReference type="InterPro" id="IPR013780">
    <property type="entry name" value="Glyco_hydro_b"/>
</dbReference>
<dbReference type="Pfam" id="PF16499">
    <property type="entry name" value="Melibiase_2"/>
    <property type="match status" value="2"/>
</dbReference>
<dbReference type="SUPFAM" id="SSF51011">
    <property type="entry name" value="Glycosyl hydrolase domain"/>
    <property type="match status" value="1"/>
</dbReference>
<comment type="similarity">
    <text evidence="2 10">Belongs to the glycosyl hydrolase 27 family.</text>
</comment>
<dbReference type="InterPro" id="IPR002241">
    <property type="entry name" value="Glyco_hydro_27"/>
</dbReference>
<dbReference type="InterPro" id="IPR017853">
    <property type="entry name" value="GH"/>
</dbReference>
<keyword evidence="14" id="KW-1185">Reference proteome</keyword>
<dbReference type="Pfam" id="PF17450">
    <property type="entry name" value="Melibiase_2_C"/>
    <property type="match status" value="1"/>
</dbReference>
<evidence type="ECO:0000256" key="11">
    <source>
        <dbReference type="SAM" id="Phobius"/>
    </source>
</evidence>
<dbReference type="SUPFAM" id="SSF51445">
    <property type="entry name" value="(Trans)glycosidases"/>
    <property type="match status" value="2"/>
</dbReference>
<dbReference type="CDD" id="cd14792">
    <property type="entry name" value="GH27"/>
    <property type="match status" value="2"/>
</dbReference>
<evidence type="ECO:0000256" key="10">
    <source>
        <dbReference type="RuleBase" id="RU361168"/>
    </source>
</evidence>
<name>A0A835GTF9_SPOEX</name>
<dbReference type="EMBL" id="JACKWZ010000001">
    <property type="protein sequence ID" value="KAF9424954.1"/>
    <property type="molecule type" value="Genomic_DNA"/>
</dbReference>
<accession>A0A835GTF9</accession>
<dbReference type="FunFam" id="3.20.20.70:FF:000070">
    <property type="entry name" value="Alpha-galactosidase"/>
    <property type="match status" value="1"/>
</dbReference>
<dbReference type="GO" id="GO:0016139">
    <property type="term" value="P:glycoside catabolic process"/>
    <property type="evidence" value="ECO:0007669"/>
    <property type="project" value="TreeGrafter"/>
</dbReference>
<dbReference type="InterPro" id="IPR035373">
    <property type="entry name" value="Melibiase/NAGA_C"/>
</dbReference>
<comment type="subunit">
    <text evidence="3 10">Homodimer.</text>
</comment>
<organism evidence="13 14">
    <name type="scientific">Spodoptera exigua</name>
    <name type="common">Beet armyworm</name>
    <name type="synonym">Noctua fulgens</name>
    <dbReference type="NCBI Taxonomy" id="7107"/>
    <lineage>
        <taxon>Eukaryota</taxon>
        <taxon>Metazoa</taxon>
        <taxon>Ecdysozoa</taxon>
        <taxon>Arthropoda</taxon>
        <taxon>Hexapoda</taxon>
        <taxon>Insecta</taxon>
        <taxon>Pterygota</taxon>
        <taxon>Neoptera</taxon>
        <taxon>Endopterygota</taxon>
        <taxon>Lepidoptera</taxon>
        <taxon>Glossata</taxon>
        <taxon>Ditrysia</taxon>
        <taxon>Noctuoidea</taxon>
        <taxon>Noctuidae</taxon>
        <taxon>Amphipyrinae</taxon>
        <taxon>Spodoptera</taxon>
    </lineage>
</organism>
<keyword evidence="9 10" id="KW-0326">Glycosidase</keyword>
<keyword evidence="11" id="KW-1133">Transmembrane helix</keyword>
<dbReference type="FunFam" id="3.20.20.70:FF:000197">
    <property type="entry name" value="Alpha-galactosidase"/>
    <property type="match status" value="1"/>
</dbReference>
<evidence type="ECO:0000256" key="8">
    <source>
        <dbReference type="ARBA" id="ARBA00023228"/>
    </source>
</evidence>
<evidence type="ECO:0000256" key="3">
    <source>
        <dbReference type="ARBA" id="ARBA00011738"/>
    </source>
</evidence>
<evidence type="ECO:0000256" key="9">
    <source>
        <dbReference type="ARBA" id="ARBA00023295"/>
    </source>
</evidence>
<evidence type="ECO:0000259" key="12">
    <source>
        <dbReference type="Pfam" id="PF17450"/>
    </source>
</evidence>
<dbReference type="PANTHER" id="PTHR11452:SF66">
    <property type="entry name" value="ALPHA-GALACTOSIDASE"/>
    <property type="match status" value="1"/>
</dbReference>
<protein>
    <recommendedName>
        <fullName evidence="10">Alpha-galactosidase</fullName>
        <ecNumber evidence="10">3.2.1.-</ecNumber>
    </recommendedName>
</protein>
<keyword evidence="6 10" id="KW-1015">Disulfide bond</keyword>
<dbReference type="GO" id="GO:0016020">
    <property type="term" value="C:membrane"/>
    <property type="evidence" value="ECO:0007669"/>
    <property type="project" value="GOC"/>
</dbReference>
<dbReference type="EC" id="3.2.1.-" evidence="10"/>
<evidence type="ECO:0000256" key="7">
    <source>
        <dbReference type="ARBA" id="ARBA00023180"/>
    </source>
</evidence>
<feature type="non-terminal residue" evidence="13">
    <location>
        <position position="901"/>
    </location>
</feature>
<keyword evidence="11" id="KW-0812">Transmembrane</keyword>
<sequence length="901" mass="102332">SKYFFVASYMFEVNMQYKKLRVCYATLIASGLFSKSANFKDFQKAAIIMIIVLVAFICGLIHSSHPLDNGLALTPPMGWLSWLRFGCNTDCEKHPNECISENLIKRTARVMGGEGYVEAGYEYVIIDDCWLEKKRGPDGRLVADKKRFPSGIKALSQYFGIYEDYGNYTCEGYPGVLGHEALDAATFAEWEVDYVKLDGCGAPDPDKGYPMFGKLLNETGRPMLYSCSWPAYQSQPNYSAIAKTCNIWRNYRDIQNSWESLLSTILWFGDHQDEFAEFAGPGNFNDPDMLAIGNSGLTEDQAKVQFAIWCIMAAPLIMSTDLSTIKPEFRAILLDKYPISVNQDVLGKQGRRISISDDKKQMVYKKEIAGDAYVLLFVNLHSNAVENSFTHEQMELPVQDYIVEELYRQEEYRLLTVNDVFKGLNSTSFTLKTVDLTNLMKMKLKKYKYLGTGKMLVTLILLVGVSSSLALDNGLALTPPMGWLTWERFRCITDCKKYPNECISENLIKRTADLMVNEGYLDAGYEYLGIDDCWLEKKRGPDGRMVPDKERFPNGMKAVADYIHSKGLKFGMYEDYGNLTCAGYPGVLGNERLDIQTFVDWEIDYLKLDGCYINPSAMDAGYPAFGKMLNDTGRQILYSCSWPAYQEDAKMLPDYSAIAEHCNMWRNWDDIEDSWASLTKIMNWFGDNQDRLAQHAGPGHWNDPDMLLIGNFGLTEDQARVQMAVWSILAAPLLMSVDLATIKPEFKAILLNKDVIAVNQDPLGKQGLRVWKKTDRGVRSRLEIWNRKLHDGAYAVAFVSQRDDGIPYAANFTDNEMQLPKGAYEVQDLYKDEGVRQWNSEDNFEVRVNPSGVKFYKFIPHASSDVIKSDSGYVSDAIVNYNHNFTFFLLRCNFNALAVFF</sequence>
<keyword evidence="4 10" id="KW-0378">Hydrolase</keyword>
<evidence type="ECO:0000313" key="14">
    <source>
        <dbReference type="Proteomes" id="UP000648187"/>
    </source>
</evidence>
<proteinExistence type="inferred from homology"/>
<feature type="transmembrane region" description="Helical" evidence="11">
    <location>
        <begin position="45"/>
        <end position="63"/>
    </location>
</feature>
<dbReference type="Proteomes" id="UP000648187">
    <property type="component" value="Unassembled WGS sequence"/>
</dbReference>
<keyword evidence="11" id="KW-0472">Membrane</keyword>
<keyword evidence="7" id="KW-0325">Glycoprotein</keyword>
<dbReference type="InterPro" id="IPR013785">
    <property type="entry name" value="Aldolase_TIM"/>
</dbReference>
<comment type="caution">
    <text evidence="13">The sequence shown here is derived from an EMBL/GenBank/DDBJ whole genome shotgun (WGS) entry which is preliminary data.</text>
</comment>
<evidence type="ECO:0000256" key="1">
    <source>
        <dbReference type="ARBA" id="ARBA00004371"/>
    </source>
</evidence>